<feature type="region of interest" description="Disordered" evidence="2">
    <location>
        <begin position="332"/>
        <end position="371"/>
    </location>
</feature>
<keyword evidence="1" id="KW-0175">Coiled coil</keyword>
<feature type="compositionally biased region" description="Basic and acidic residues" evidence="2">
    <location>
        <begin position="255"/>
        <end position="270"/>
    </location>
</feature>
<feature type="region of interest" description="Disordered" evidence="2">
    <location>
        <begin position="1298"/>
        <end position="1320"/>
    </location>
</feature>
<feature type="region of interest" description="Disordered" evidence="2">
    <location>
        <begin position="255"/>
        <end position="288"/>
    </location>
</feature>
<feature type="compositionally biased region" description="Polar residues" evidence="2">
    <location>
        <begin position="29"/>
        <end position="47"/>
    </location>
</feature>
<accession>A0A212FKT1</accession>
<evidence type="ECO:0000256" key="1">
    <source>
        <dbReference type="SAM" id="Coils"/>
    </source>
</evidence>
<feature type="compositionally biased region" description="Basic and acidic residues" evidence="2">
    <location>
        <begin position="218"/>
        <end position="234"/>
    </location>
</feature>
<dbReference type="EMBL" id="AGBW02007985">
    <property type="protein sequence ID" value="OWR54351.1"/>
    <property type="molecule type" value="Genomic_DNA"/>
</dbReference>
<feature type="region of interest" description="Disordered" evidence="2">
    <location>
        <begin position="1090"/>
        <end position="1111"/>
    </location>
</feature>
<feature type="compositionally biased region" description="Basic and acidic residues" evidence="2">
    <location>
        <begin position="406"/>
        <end position="421"/>
    </location>
</feature>
<comment type="caution">
    <text evidence="3">The sequence shown here is derived from an EMBL/GenBank/DDBJ whole genome shotgun (WGS) entry which is preliminary data.</text>
</comment>
<feature type="region of interest" description="Disordered" evidence="2">
    <location>
        <begin position="402"/>
        <end position="461"/>
    </location>
</feature>
<dbReference type="eggNOG" id="ENOG502SWB7">
    <property type="taxonomic scope" value="Eukaryota"/>
</dbReference>
<protein>
    <submittedName>
        <fullName evidence="3">CAP isoform L</fullName>
    </submittedName>
</protein>
<feature type="region of interest" description="Disordered" evidence="2">
    <location>
        <begin position="1"/>
        <end position="47"/>
    </location>
</feature>
<evidence type="ECO:0000313" key="3">
    <source>
        <dbReference type="EMBL" id="OWR54351.1"/>
    </source>
</evidence>
<evidence type="ECO:0000256" key="2">
    <source>
        <dbReference type="SAM" id="MobiDB-lite"/>
    </source>
</evidence>
<name>A0A212FKT1_DANPL</name>
<feature type="region of interest" description="Disordered" evidence="2">
    <location>
        <begin position="598"/>
        <end position="640"/>
    </location>
</feature>
<dbReference type="KEGG" id="dpl:KGM_201241"/>
<evidence type="ECO:0000313" key="4">
    <source>
        <dbReference type="Proteomes" id="UP000007151"/>
    </source>
</evidence>
<feature type="region of interest" description="Disordered" evidence="2">
    <location>
        <begin position="213"/>
        <end position="234"/>
    </location>
</feature>
<feature type="region of interest" description="Disordered" evidence="2">
    <location>
        <begin position="138"/>
        <end position="166"/>
    </location>
</feature>
<sequence length="1520" mass="173566">MSLFQKRPSQLIDGAEKATPHPPVYATIKQPNSPNKLPAKSPSNKSVQLVKSFEDTQNFHPTNPFYSTLPNTKLQITNGKSNSLHRSVNRTNYDDLKMSSFFKKNDPGAGSPNAGYQTSETSPRRFSFDKFSYDVKDSNNEDQIKKNPFNNGTNDFNPTDKLDGSPNGASMIYSKSDSNFRRNEFTEYTERKSVTEEMISETEEIKTIKKITLNGSSESDKPNGVHKLDSDRNNKERIVPVTLYDEGIKVNENRRNVGENTPREEYKEATETEDSLDSGCEKTVGPRTKYNDSKRTINKVSEKILKAIERLTCNIGKVSKVKKSEKIKKVRSSRLPLSDSPRRTVRTSPLKNKVHGPRLQCSGSSTSTNENLKEATENINQINVDLDEPNSKDKSLNNLEISNAGHEAKNEGFEESLKSSDMETGLSEKYIVETPDQNSKSIPKLNNAKKSKSCDDDDSPKIIEITDDSSQIDDISLSLVDSNNVIVTTEDPEVEWEKAELLNLPQTEIIKGILSESHNISLNTAQCEQTKSLSPEEELSLRHYLQTLNLSTNPNVNNADIKSEIEHIINREIKYRLRRKGLAEESFFERSGPSRSLAVIDEEGSGDSSKTSRRHSYLSDKKSDTEELEDEVFESKDSQIKRRRDTNFPHQSNLVSRHVIPQQCIKVDAKIMEPELCEARGDWKMETIEKITGAELVYLTDSSSSTSSIYEMSDDADKGHETDVSVRMITPTIEVTDTESLLKNTFLSKGTENKYKNVIDSDNNITNVEERNVHQDSNLIMGKEDIIDTEKSKIDIHEIIVLSTDDIKTDLFVKDINVNEKSTDALELNKKNSNEIDKYDLEIKVLKCELNDAINNLIKEVSDSENASDINMSDSKELFTRQDSSSSLDSSQCTAKYNPTSSSLNDVSSFLCNESQEEIKEEKIVRKTLSHVKDVIQHVDQKLVPDIEADFVTEKPSTLRDICLKRISSFPFGEKVLEELANVSKRLQDISKLSTNNKNINIQDINCQFHIKDDVLSQQKQLHNKENKHAPPPVQPRKSSLKKAKEEQSVSIPPLPEKVYECLSPSQKMLMEKTNTVINRDDIIAPSKPKFEQTERSRIDRKRESDPCVVPMKSETGSRLLALLRNTSSPKKLSLPTLIDDTYFQNPKPSSPRTDSFSVRMLQELDASNNFKETINNQKYMSSIPPINFKPIPPPKPRKIYTYESDSEFLSDSSFRSMRSDKKVFHYSTGNLNEEIENDISSIQNMHRQCTNLRNKNSNIVYPRRPSLPKDLCDQQMEYIRQKEKEVDAEIKRLEQEQLKSSQRRGPRAPMISEKDNNYSGLFETEKSFKKERISNHPNSKNVENRKLHSFFSSSEEELLREKMYTEYINQMAEREQRKHHRVIKVSQTPSSSNLISKSMPSLNYLDSKVNNRIEQEFISKAKERWNKLGIRDPETEDEREPRDVYKEPKVIEHKIRVIEDGQEKDVRKLPSHMQEFVRFTVRDKDKDENTGSTVYNYSPDDRQLLALGHVITTLSERGC</sequence>
<dbReference type="STRING" id="278856.A0A212FKT1"/>
<proteinExistence type="predicted"/>
<dbReference type="InParanoid" id="A0A212FKT1"/>
<feature type="compositionally biased region" description="Polar residues" evidence="2">
    <location>
        <begin position="148"/>
        <end position="157"/>
    </location>
</feature>
<feature type="compositionally biased region" description="Polar residues" evidence="2">
    <location>
        <begin position="361"/>
        <end position="370"/>
    </location>
</feature>
<feature type="coiled-coil region" evidence="1">
    <location>
        <begin position="829"/>
        <end position="856"/>
    </location>
</feature>
<gene>
    <name evidence="3" type="ORF">KGM_201241</name>
</gene>
<reference evidence="3 4" key="1">
    <citation type="journal article" date="2011" name="Cell">
        <title>The monarch butterfly genome yields insights into long-distance migration.</title>
        <authorList>
            <person name="Zhan S."/>
            <person name="Merlin C."/>
            <person name="Boore J.L."/>
            <person name="Reppert S.M."/>
        </authorList>
    </citation>
    <scope>NUCLEOTIDE SEQUENCE [LARGE SCALE GENOMIC DNA]</scope>
    <source>
        <strain evidence="3">F-2</strain>
    </source>
</reference>
<feature type="region of interest" description="Disordered" evidence="2">
    <location>
        <begin position="1020"/>
        <end position="1050"/>
    </location>
</feature>
<dbReference type="Proteomes" id="UP000007151">
    <property type="component" value="Unassembled WGS sequence"/>
</dbReference>
<feature type="compositionally biased region" description="Basic and acidic residues" evidence="2">
    <location>
        <begin position="1090"/>
        <end position="1106"/>
    </location>
</feature>
<keyword evidence="4" id="KW-1185">Reference proteome</keyword>
<feature type="region of interest" description="Disordered" evidence="2">
    <location>
        <begin position="103"/>
        <end position="123"/>
    </location>
</feature>
<organism evidence="3 4">
    <name type="scientific">Danaus plexippus plexippus</name>
    <dbReference type="NCBI Taxonomy" id="278856"/>
    <lineage>
        <taxon>Eukaryota</taxon>
        <taxon>Metazoa</taxon>
        <taxon>Ecdysozoa</taxon>
        <taxon>Arthropoda</taxon>
        <taxon>Hexapoda</taxon>
        <taxon>Insecta</taxon>
        <taxon>Pterygota</taxon>
        <taxon>Neoptera</taxon>
        <taxon>Endopterygota</taxon>
        <taxon>Lepidoptera</taxon>
        <taxon>Glossata</taxon>
        <taxon>Ditrysia</taxon>
        <taxon>Papilionoidea</taxon>
        <taxon>Nymphalidae</taxon>
        <taxon>Danainae</taxon>
        <taxon>Danaini</taxon>
        <taxon>Danaina</taxon>
        <taxon>Danaus</taxon>
        <taxon>Danaus</taxon>
    </lineage>
</organism>